<dbReference type="FunFam" id="3.90.640.10:FF:000002">
    <property type="entry name" value="Heat shock 70 kDa"/>
    <property type="match status" value="1"/>
</dbReference>
<dbReference type="InParanoid" id="A0A316YP60"/>
<evidence type="ECO:0000256" key="3">
    <source>
        <dbReference type="ARBA" id="ARBA00022741"/>
    </source>
</evidence>
<dbReference type="Gene3D" id="3.30.420.40">
    <property type="match status" value="2"/>
</dbReference>
<keyword evidence="11" id="KW-1185">Reference proteome</keyword>
<dbReference type="FunFam" id="2.60.34.10:FF:000002">
    <property type="entry name" value="Heat shock 70 kDa"/>
    <property type="match status" value="1"/>
</dbReference>
<evidence type="ECO:0000256" key="6">
    <source>
        <dbReference type="ARBA" id="ARBA00023016"/>
    </source>
</evidence>
<dbReference type="GO" id="GO:0005524">
    <property type="term" value="F:ATP binding"/>
    <property type="evidence" value="ECO:0007669"/>
    <property type="project" value="UniProtKB-KW"/>
</dbReference>
<dbReference type="InterPro" id="IPR018181">
    <property type="entry name" value="Heat_shock_70_CS"/>
</dbReference>
<keyword evidence="3 8" id="KW-0547">Nucleotide-binding</keyword>
<dbReference type="GO" id="GO:0140662">
    <property type="term" value="F:ATP-dependent protein folding chaperone"/>
    <property type="evidence" value="ECO:0007669"/>
    <property type="project" value="InterPro"/>
</dbReference>
<dbReference type="FunFam" id="3.30.420.40:FF:000026">
    <property type="entry name" value="Heat shock protein 70"/>
    <property type="match status" value="1"/>
</dbReference>
<organism evidence="10 11">
    <name type="scientific">Acaromyces ingoldii</name>
    <dbReference type="NCBI Taxonomy" id="215250"/>
    <lineage>
        <taxon>Eukaryota</taxon>
        <taxon>Fungi</taxon>
        <taxon>Dikarya</taxon>
        <taxon>Basidiomycota</taxon>
        <taxon>Ustilaginomycotina</taxon>
        <taxon>Exobasidiomycetes</taxon>
        <taxon>Exobasidiales</taxon>
        <taxon>Cryptobasidiaceae</taxon>
        <taxon>Acaromyces</taxon>
    </lineage>
</organism>
<evidence type="ECO:0000256" key="2">
    <source>
        <dbReference type="ARBA" id="ARBA00012554"/>
    </source>
</evidence>
<dbReference type="STRING" id="215250.A0A316YP60"/>
<evidence type="ECO:0000256" key="7">
    <source>
        <dbReference type="ARBA" id="ARBA00048056"/>
    </source>
</evidence>
<dbReference type="Gene3D" id="1.20.1270.10">
    <property type="match status" value="1"/>
</dbReference>
<dbReference type="InterPro" id="IPR043129">
    <property type="entry name" value="ATPase_NBD"/>
</dbReference>
<evidence type="ECO:0000256" key="8">
    <source>
        <dbReference type="RuleBase" id="RU003322"/>
    </source>
</evidence>
<dbReference type="FunFam" id="3.30.30.30:FF:000001">
    <property type="entry name" value="heat shock 70 kDa protein-like"/>
    <property type="match status" value="1"/>
</dbReference>
<dbReference type="PRINTS" id="PR00301">
    <property type="entry name" value="HEATSHOCK70"/>
</dbReference>
<dbReference type="OrthoDB" id="2401965at2759"/>
<dbReference type="CDD" id="cd10241">
    <property type="entry name" value="ASKHA_NBD_HSP70_BiP"/>
    <property type="match status" value="1"/>
</dbReference>
<keyword evidence="5 8" id="KW-0067">ATP-binding</keyword>
<dbReference type="InterPro" id="IPR029048">
    <property type="entry name" value="HSP70_C_sf"/>
</dbReference>
<protein>
    <recommendedName>
        <fullName evidence="2">non-chaperonin molecular chaperone ATPase</fullName>
        <ecNumber evidence="2">3.6.4.10</ecNumber>
    </recommendedName>
</protein>
<dbReference type="FunFam" id="3.30.420.40:FF:000172">
    <property type="entry name" value="Heat shock 70 kDa protein"/>
    <property type="match status" value="1"/>
</dbReference>
<dbReference type="Gene3D" id="2.60.34.10">
    <property type="entry name" value="Substrate Binding Domain Of DNAk, Chain A, domain 1"/>
    <property type="match status" value="1"/>
</dbReference>
<dbReference type="InterPro" id="IPR013126">
    <property type="entry name" value="Hsp_70_fam"/>
</dbReference>
<evidence type="ECO:0000256" key="5">
    <source>
        <dbReference type="ARBA" id="ARBA00022840"/>
    </source>
</evidence>
<reference evidence="10 11" key="1">
    <citation type="journal article" date="2018" name="Mol. Biol. Evol.">
        <title>Broad Genomic Sampling Reveals a Smut Pathogenic Ancestry of the Fungal Clade Ustilaginomycotina.</title>
        <authorList>
            <person name="Kijpornyongpan T."/>
            <person name="Mondo S.J."/>
            <person name="Barry K."/>
            <person name="Sandor L."/>
            <person name="Lee J."/>
            <person name="Lipzen A."/>
            <person name="Pangilinan J."/>
            <person name="LaButti K."/>
            <person name="Hainaut M."/>
            <person name="Henrissat B."/>
            <person name="Grigoriev I.V."/>
            <person name="Spatafora J.W."/>
            <person name="Aime M.C."/>
        </authorList>
    </citation>
    <scope>NUCLEOTIDE SEQUENCE [LARGE SCALE GENOMIC DNA]</scope>
    <source>
        <strain evidence="10 11">MCA 4198</strain>
    </source>
</reference>
<sequence>MAYPSRGASLAQRRRAQRAHKTPLASRVSVLSILLALVAIFAFGAVFPSSSSSHPAGGVMAADEKRSDYGSVIGIDLGTTYSCVGIQRQGRVEIITNDQGNRITPSYVAFVEDERLIGDAAKNQAAQNPENTVFDAKRLIGRSWNDADVKKDARHFPFKIVEKAGKPAIQVDVRGTKRVFTPEEISAMVLQKMKETAEAYLGHKVTHAVVTVPAYFNDAQRQATKDAGVIAGLTVLRIVNEPTAAAIAYGLDKKGDSQIIVYDLGGGTFDVSLLSIDDGVFEVLATAGDTHLGGEDFDNRVSEYILKQFKKKESLDASGNKRSVGKLKREVERAKRTLSSQMSTKIEIESFFEGKDLSETLTRAKFEELNADLFRKTMKPVEQVLKDAGVKKEDIDDVVLVGGSTRIPKVQQLLKDFFDGKEPSKGINPDEAVAWGAAVQGGVLAGEEGAAGILLIDVNPLTLGIETTGGVMTKLIPRNTVIPTKKSQIFSTAADNQNTVLIQVYEGERALTSQNHQLGKFELTGIPPAPRGVPQIEVTFELDANGIMKVSAADKGTGKSESVTINNDKGRLSEEDIERMVKEAEEFAEHDEEVRKRVEALNSLQNFIASTRQTVNDKEGLGGKLDADDKKQIQEALKESEQWLEENSANAEAADIEEQLSELQAQIAPITAKVYGDGAGAGAGAGGAGAADDDDDLKWGGGHDEL</sequence>
<dbReference type="SUPFAM" id="SSF100920">
    <property type="entry name" value="Heat shock protein 70kD (HSP70), peptide-binding domain"/>
    <property type="match status" value="1"/>
</dbReference>
<dbReference type="InterPro" id="IPR029047">
    <property type="entry name" value="HSP70_peptide-bd_sf"/>
</dbReference>
<dbReference type="SUPFAM" id="SSF53067">
    <property type="entry name" value="Actin-like ATPase domain"/>
    <property type="match status" value="2"/>
</dbReference>
<gene>
    <name evidence="10" type="ORF">FA10DRAFT_252743</name>
</gene>
<keyword evidence="6 10" id="KW-0346">Stress response</keyword>
<dbReference type="EC" id="3.6.4.10" evidence="2"/>
<dbReference type="PROSITE" id="PS00297">
    <property type="entry name" value="HSP70_1"/>
    <property type="match status" value="1"/>
</dbReference>
<comment type="catalytic activity">
    <reaction evidence="7">
        <text>ATP + H2O = ADP + phosphate + H(+)</text>
        <dbReference type="Rhea" id="RHEA:13065"/>
        <dbReference type="ChEBI" id="CHEBI:15377"/>
        <dbReference type="ChEBI" id="CHEBI:15378"/>
        <dbReference type="ChEBI" id="CHEBI:30616"/>
        <dbReference type="ChEBI" id="CHEBI:43474"/>
        <dbReference type="ChEBI" id="CHEBI:456216"/>
        <dbReference type="EC" id="3.6.4.10"/>
    </reaction>
</comment>
<evidence type="ECO:0000313" key="10">
    <source>
        <dbReference type="EMBL" id="PWN91011.1"/>
    </source>
</evidence>
<keyword evidence="4" id="KW-0256">Endoplasmic reticulum</keyword>
<evidence type="ECO:0000256" key="1">
    <source>
        <dbReference type="ARBA" id="ARBA00007381"/>
    </source>
</evidence>
<name>A0A316YP60_9BASI</name>
<accession>A0A316YP60</accession>
<dbReference type="Pfam" id="PF00012">
    <property type="entry name" value="HSP70"/>
    <property type="match status" value="1"/>
</dbReference>
<proteinExistence type="inferred from homology"/>
<dbReference type="InterPro" id="IPR042050">
    <property type="entry name" value="BIP_NBD"/>
</dbReference>
<feature type="compositionally biased region" description="Gly residues" evidence="9">
    <location>
        <begin position="677"/>
        <end position="689"/>
    </location>
</feature>
<dbReference type="PANTHER" id="PTHR19375">
    <property type="entry name" value="HEAT SHOCK PROTEIN 70KDA"/>
    <property type="match status" value="1"/>
</dbReference>
<feature type="compositionally biased region" description="Basic and acidic residues" evidence="9">
    <location>
        <begin position="697"/>
        <end position="706"/>
    </location>
</feature>
<dbReference type="Gene3D" id="3.30.30.30">
    <property type="match status" value="1"/>
</dbReference>
<comment type="similarity">
    <text evidence="1 8">Belongs to the heat shock protein 70 family.</text>
</comment>
<dbReference type="EMBL" id="KZ819636">
    <property type="protein sequence ID" value="PWN91011.1"/>
    <property type="molecule type" value="Genomic_DNA"/>
</dbReference>
<evidence type="ECO:0000256" key="9">
    <source>
        <dbReference type="SAM" id="MobiDB-lite"/>
    </source>
</evidence>
<dbReference type="PROSITE" id="PS01036">
    <property type="entry name" value="HSP70_3"/>
    <property type="match status" value="1"/>
</dbReference>
<evidence type="ECO:0000256" key="4">
    <source>
        <dbReference type="ARBA" id="ARBA00022824"/>
    </source>
</evidence>
<evidence type="ECO:0000313" key="11">
    <source>
        <dbReference type="Proteomes" id="UP000245768"/>
    </source>
</evidence>
<dbReference type="GeneID" id="37041580"/>
<dbReference type="NCBIfam" id="NF001413">
    <property type="entry name" value="PRK00290.1"/>
    <property type="match status" value="1"/>
</dbReference>
<dbReference type="PROSITE" id="PS00329">
    <property type="entry name" value="HSP70_2"/>
    <property type="match status" value="1"/>
</dbReference>
<dbReference type="Proteomes" id="UP000245768">
    <property type="component" value="Unassembled WGS sequence"/>
</dbReference>
<dbReference type="AlphaFoldDB" id="A0A316YP60"/>
<dbReference type="FunCoup" id="A0A316YP60">
    <property type="interactions" value="455"/>
</dbReference>
<dbReference type="Gene3D" id="3.90.640.10">
    <property type="entry name" value="Actin, Chain A, domain 4"/>
    <property type="match status" value="1"/>
</dbReference>
<feature type="region of interest" description="Disordered" evidence="9">
    <location>
        <begin position="676"/>
        <end position="706"/>
    </location>
</feature>
<dbReference type="SUPFAM" id="SSF100934">
    <property type="entry name" value="Heat shock protein 70kD (HSP70), C-terminal subdomain"/>
    <property type="match status" value="1"/>
</dbReference>
<dbReference type="RefSeq" id="XP_025378209.1">
    <property type="nucleotide sequence ID" value="XM_025519664.1"/>
</dbReference>